<keyword evidence="3" id="KW-0731">Sigma factor</keyword>
<dbReference type="RefSeq" id="WP_165268041.1">
    <property type="nucleotide sequence ID" value="NZ_JAALLS010000009.1"/>
</dbReference>
<evidence type="ECO:0000313" key="6">
    <source>
        <dbReference type="Proteomes" id="UP000479132"/>
    </source>
</evidence>
<accession>A0A6M1T2W2</accession>
<dbReference type="PANTHER" id="PTHR43133:SF51">
    <property type="entry name" value="RNA POLYMERASE SIGMA FACTOR"/>
    <property type="match status" value="1"/>
</dbReference>
<proteinExistence type="inferred from homology"/>
<dbReference type="InterPro" id="IPR039425">
    <property type="entry name" value="RNA_pol_sigma-70-like"/>
</dbReference>
<protein>
    <submittedName>
        <fullName evidence="5">Sigma-70 family RNA polymerase sigma factor</fullName>
    </submittedName>
</protein>
<keyword evidence="4" id="KW-0804">Transcription</keyword>
<evidence type="ECO:0000256" key="3">
    <source>
        <dbReference type="ARBA" id="ARBA00023082"/>
    </source>
</evidence>
<evidence type="ECO:0000256" key="2">
    <source>
        <dbReference type="ARBA" id="ARBA00023015"/>
    </source>
</evidence>
<dbReference type="Gene3D" id="1.10.10.10">
    <property type="entry name" value="Winged helix-like DNA-binding domain superfamily/Winged helix DNA-binding domain"/>
    <property type="match status" value="1"/>
</dbReference>
<dbReference type="Proteomes" id="UP000479132">
    <property type="component" value="Unassembled WGS sequence"/>
</dbReference>
<dbReference type="GO" id="GO:0006352">
    <property type="term" value="P:DNA-templated transcription initiation"/>
    <property type="evidence" value="ECO:0007669"/>
    <property type="project" value="InterPro"/>
</dbReference>
<organism evidence="5 6">
    <name type="scientific">Fodinibius halophilus</name>
    <dbReference type="NCBI Taxonomy" id="1736908"/>
    <lineage>
        <taxon>Bacteria</taxon>
        <taxon>Pseudomonadati</taxon>
        <taxon>Balneolota</taxon>
        <taxon>Balneolia</taxon>
        <taxon>Balneolales</taxon>
        <taxon>Balneolaceae</taxon>
        <taxon>Fodinibius</taxon>
    </lineage>
</organism>
<dbReference type="NCBIfam" id="TIGR02937">
    <property type="entry name" value="sigma70-ECF"/>
    <property type="match status" value="1"/>
</dbReference>
<name>A0A6M1T2W2_9BACT</name>
<dbReference type="EMBL" id="JAALLS010000009">
    <property type="protein sequence ID" value="NGP88379.1"/>
    <property type="molecule type" value="Genomic_DNA"/>
</dbReference>
<dbReference type="PANTHER" id="PTHR43133">
    <property type="entry name" value="RNA POLYMERASE ECF-TYPE SIGMA FACTO"/>
    <property type="match status" value="1"/>
</dbReference>
<evidence type="ECO:0000256" key="1">
    <source>
        <dbReference type="ARBA" id="ARBA00010641"/>
    </source>
</evidence>
<dbReference type="InterPro" id="IPR013324">
    <property type="entry name" value="RNA_pol_sigma_r3/r4-like"/>
</dbReference>
<evidence type="ECO:0000256" key="4">
    <source>
        <dbReference type="ARBA" id="ARBA00023163"/>
    </source>
</evidence>
<keyword evidence="6" id="KW-1185">Reference proteome</keyword>
<comment type="caution">
    <text evidence="5">The sequence shown here is derived from an EMBL/GenBank/DDBJ whole genome shotgun (WGS) entry which is preliminary data.</text>
</comment>
<reference evidence="5 6" key="1">
    <citation type="submission" date="2020-02" db="EMBL/GenBank/DDBJ databases">
        <title>Aliifodinibius halophilus 2W32, complete genome.</title>
        <authorList>
            <person name="Li Y."/>
            <person name="Wu S."/>
        </authorList>
    </citation>
    <scope>NUCLEOTIDE SEQUENCE [LARGE SCALE GENOMIC DNA]</scope>
    <source>
        <strain evidence="5 6">2W32</strain>
    </source>
</reference>
<dbReference type="SUPFAM" id="SSF88659">
    <property type="entry name" value="Sigma3 and sigma4 domains of RNA polymerase sigma factors"/>
    <property type="match status" value="1"/>
</dbReference>
<dbReference type="Gene3D" id="1.10.1740.10">
    <property type="match status" value="1"/>
</dbReference>
<gene>
    <name evidence="5" type="ORF">G3569_08420</name>
</gene>
<dbReference type="GO" id="GO:0016987">
    <property type="term" value="F:sigma factor activity"/>
    <property type="evidence" value="ECO:0007669"/>
    <property type="project" value="UniProtKB-KW"/>
</dbReference>
<comment type="similarity">
    <text evidence="1">Belongs to the sigma-70 factor family. ECF subfamily.</text>
</comment>
<dbReference type="InterPro" id="IPR036388">
    <property type="entry name" value="WH-like_DNA-bd_sf"/>
</dbReference>
<sequence>MSKSRVDYSELVHALRENKQGKANELLEELLYRLKDYLKVVLNATEREAEECTQQAFLDVFEQIKKDNIREEKYIFSYMIRSCRHEFFRHAKEQHRFNNAMEDHQEHLVDPAEQFTNLMDEDRQRILEACLEELRESSRKFIEYFFEQPDTTTKEASAHFDISGANVRTKKSRILNRLHHCFKRKWRQ</sequence>
<dbReference type="InterPro" id="IPR014284">
    <property type="entry name" value="RNA_pol_sigma-70_dom"/>
</dbReference>
<dbReference type="InterPro" id="IPR013325">
    <property type="entry name" value="RNA_pol_sigma_r2"/>
</dbReference>
<keyword evidence="2" id="KW-0805">Transcription regulation</keyword>
<dbReference type="SUPFAM" id="SSF88946">
    <property type="entry name" value="Sigma2 domain of RNA polymerase sigma factors"/>
    <property type="match status" value="1"/>
</dbReference>
<evidence type="ECO:0000313" key="5">
    <source>
        <dbReference type="EMBL" id="NGP88379.1"/>
    </source>
</evidence>
<dbReference type="AlphaFoldDB" id="A0A6M1T2W2"/>